<protein>
    <submittedName>
        <fullName evidence="1">CoA-transferase family III</fullName>
    </submittedName>
</protein>
<dbReference type="EMBL" id="FNAV01000008">
    <property type="protein sequence ID" value="SDE81826.1"/>
    <property type="molecule type" value="Genomic_DNA"/>
</dbReference>
<keyword evidence="2" id="KW-1185">Reference proteome</keyword>
<dbReference type="Gene3D" id="3.40.50.10540">
    <property type="entry name" value="Crotonobetainyl-coa:carnitine coa-transferase, domain 1"/>
    <property type="match status" value="1"/>
</dbReference>
<dbReference type="AlphaFoldDB" id="A0A1G7G135"/>
<dbReference type="GO" id="GO:0016740">
    <property type="term" value="F:transferase activity"/>
    <property type="evidence" value="ECO:0007669"/>
    <property type="project" value="UniProtKB-KW"/>
</dbReference>
<name>A0A1G7G135_9RHOB</name>
<dbReference type="Proteomes" id="UP000198994">
    <property type="component" value="Unassembled WGS sequence"/>
</dbReference>
<accession>A0A1G7G135</accession>
<dbReference type="SUPFAM" id="SSF89796">
    <property type="entry name" value="CoA-transferase family III (CaiB/BaiF)"/>
    <property type="match status" value="1"/>
</dbReference>
<evidence type="ECO:0000313" key="1">
    <source>
        <dbReference type="EMBL" id="SDE81826.1"/>
    </source>
</evidence>
<dbReference type="Pfam" id="PF02515">
    <property type="entry name" value="CoA_transf_3"/>
    <property type="match status" value="1"/>
</dbReference>
<evidence type="ECO:0000313" key="2">
    <source>
        <dbReference type="Proteomes" id="UP000198994"/>
    </source>
</evidence>
<reference evidence="2" key="1">
    <citation type="submission" date="2016-10" db="EMBL/GenBank/DDBJ databases">
        <authorList>
            <person name="Varghese N."/>
            <person name="Submissions S."/>
        </authorList>
    </citation>
    <scope>NUCLEOTIDE SEQUENCE [LARGE SCALE GENOMIC DNA]</scope>
    <source>
        <strain evidence="2">DSM 10146</strain>
    </source>
</reference>
<dbReference type="STRING" id="282683.SAMN04488105_10844"/>
<proteinExistence type="predicted"/>
<gene>
    <name evidence="1" type="ORF">SAMN04488105_10844</name>
</gene>
<dbReference type="InterPro" id="IPR023606">
    <property type="entry name" value="CoA-Trfase_III_dom_1_sf"/>
</dbReference>
<dbReference type="InterPro" id="IPR003673">
    <property type="entry name" value="CoA-Trfase_fam_III"/>
</dbReference>
<sequence length="130" mass="13868">MPRAFDGLRVIDAPHVLAGTFAAYQLAVPGAEVIKIDRPDDPGQVRRRVSTTFCWFPPESAVTGASSDDALRRTCLEMPVIGSSALALLKQPRLETFCGTQSTALSRMVCISGSASCLRSPGARPMGTMK</sequence>
<dbReference type="RefSeq" id="WP_242661717.1">
    <property type="nucleotide sequence ID" value="NZ_FNAV01000008.1"/>
</dbReference>
<organism evidence="1 2">
    <name type="scientific">Salipiger thiooxidans</name>
    <dbReference type="NCBI Taxonomy" id="282683"/>
    <lineage>
        <taxon>Bacteria</taxon>
        <taxon>Pseudomonadati</taxon>
        <taxon>Pseudomonadota</taxon>
        <taxon>Alphaproteobacteria</taxon>
        <taxon>Rhodobacterales</taxon>
        <taxon>Roseobacteraceae</taxon>
        <taxon>Salipiger</taxon>
    </lineage>
</organism>
<keyword evidence="1" id="KW-0808">Transferase</keyword>